<evidence type="ECO:0000313" key="3">
    <source>
        <dbReference type="Proteomes" id="UP000045706"/>
    </source>
</evidence>
<feature type="non-terminal residue" evidence="2">
    <location>
        <position position="1"/>
    </location>
</feature>
<feature type="domain" description="MTHFR SAM-binding regulatory" evidence="1">
    <location>
        <begin position="45"/>
        <end position="114"/>
    </location>
</feature>
<protein>
    <recommendedName>
        <fullName evidence="1">MTHFR SAM-binding regulatory domain-containing protein</fullName>
    </recommendedName>
</protein>
<dbReference type="AlphaFoldDB" id="A0A0G4LGY4"/>
<feature type="non-terminal residue" evidence="2">
    <location>
        <position position="322"/>
    </location>
</feature>
<dbReference type="PANTHER" id="PTHR45754:SF3">
    <property type="entry name" value="METHYLENETETRAHYDROFOLATE REDUCTASE (NADPH)"/>
    <property type="match status" value="1"/>
</dbReference>
<gene>
    <name evidence="2" type="ORF">BN1723_012315</name>
</gene>
<dbReference type="Proteomes" id="UP000045706">
    <property type="component" value="Unassembled WGS sequence"/>
</dbReference>
<organism evidence="2 3">
    <name type="scientific">Verticillium longisporum</name>
    <name type="common">Verticillium dahliae var. longisporum</name>
    <dbReference type="NCBI Taxonomy" id="100787"/>
    <lineage>
        <taxon>Eukaryota</taxon>
        <taxon>Fungi</taxon>
        <taxon>Dikarya</taxon>
        <taxon>Ascomycota</taxon>
        <taxon>Pezizomycotina</taxon>
        <taxon>Sordariomycetes</taxon>
        <taxon>Hypocreomycetidae</taxon>
        <taxon>Glomerellales</taxon>
        <taxon>Plectosphaerellaceae</taxon>
        <taxon>Verticillium</taxon>
    </lineage>
</organism>
<evidence type="ECO:0000259" key="1">
    <source>
        <dbReference type="Pfam" id="PF21895"/>
    </source>
</evidence>
<dbReference type="EMBL" id="CVQI01011780">
    <property type="protein sequence ID" value="CRK21287.1"/>
    <property type="molecule type" value="Genomic_DNA"/>
</dbReference>
<reference evidence="3" key="1">
    <citation type="submission" date="2015-05" db="EMBL/GenBank/DDBJ databases">
        <authorList>
            <person name="Fogelqvist Johan"/>
        </authorList>
    </citation>
    <scope>NUCLEOTIDE SEQUENCE [LARGE SCALE GENOMIC DNA]</scope>
</reference>
<dbReference type="PANTHER" id="PTHR45754">
    <property type="entry name" value="METHYLENETETRAHYDROFOLATE REDUCTASE"/>
    <property type="match status" value="1"/>
</dbReference>
<dbReference type="GO" id="GO:0005829">
    <property type="term" value="C:cytosol"/>
    <property type="evidence" value="ECO:0007669"/>
    <property type="project" value="TreeGrafter"/>
</dbReference>
<dbReference type="InterPro" id="IPR053806">
    <property type="entry name" value="MTHFR_C"/>
</dbReference>
<dbReference type="GO" id="GO:0009086">
    <property type="term" value="P:methionine biosynthetic process"/>
    <property type="evidence" value="ECO:0007669"/>
    <property type="project" value="TreeGrafter"/>
</dbReference>
<feature type="domain" description="MTHFR SAM-binding regulatory" evidence="1">
    <location>
        <begin position="164"/>
        <end position="314"/>
    </location>
</feature>
<dbReference type="GO" id="GO:0071949">
    <property type="term" value="F:FAD binding"/>
    <property type="evidence" value="ECO:0007669"/>
    <property type="project" value="TreeGrafter"/>
</dbReference>
<accession>A0A0G4LGY4</accession>
<sequence>LGHLQNRPAARSSGPGNHVLYRNLTQSLWRFTIAHPSESYPELAQRQVEDAYNAPSDGPNAVTWGVFPGKEIVQPTIVEGISFVAWKDEAFRLGLDWAHCFEQSSPSRVLVELNNDFHQQREIFDLFEGLSVKEYDDIKPVAKDVAPDAVSAPTNGTTNGIAQALPWKQSLGLGRREEDVRPIFWKGRNKSYILRTQDWDEFPNGRWGDSRSPAFGELDAYGIGLTGTNEQNIKKWGEPQTVQDIATLFVRYLRNEIDCLPWSESPLTNEADPIREDLIALNKRGIITINSQPAVNGVKSSHAVHGWGPKNVGYFKCGEEAM</sequence>
<name>A0A0G4LGY4_VERLO</name>
<dbReference type="GO" id="GO:0004489">
    <property type="term" value="F:methylenetetrahydrofolate reductase [NAD(P)H] activity"/>
    <property type="evidence" value="ECO:0007669"/>
    <property type="project" value="TreeGrafter"/>
</dbReference>
<dbReference type="GO" id="GO:0035999">
    <property type="term" value="P:tetrahydrofolate interconversion"/>
    <property type="evidence" value="ECO:0007669"/>
    <property type="project" value="TreeGrafter"/>
</dbReference>
<proteinExistence type="predicted"/>
<evidence type="ECO:0000313" key="2">
    <source>
        <dbReference type="EMBL" id="CRK21287.1"/>
    </source>
</evidence>
<dbReference type="Pfam" id="PF21895">
    <property type="entry name" value="MTHFR_C"/>
    <property type="match status" value="2"/>
</dbReference>